<organism evidence="6 7">
    <name type="scientific">Cobetia amphilecti</name>
    <dbReference type="NCBI Taxonomy" id="1055104"/>
    <lineage>
        <taxon>Bacteria</taxon>
        <taxon>Pseudomonadati</taxon>
        <taxon>Pseudomonadota</taxon>
        <taxon>Gammaproteobacteria</taxon>
        <taxon>Oceanospirillales</taxon>
        <taxon>Halomonadaceae</taxon>
        <taxon>Cobetia</taxon>
    </lineage>
</organism>
<feature type="transmembrane region" description="Helical" evidence="4">
    <location>
        <begin position="173"/>
        <end position="193"/>
    </location>
</feature>
<accession>A0AAP4TXY8</accession>
<comment type="cofactor">
    <cofactor evidence="1">
        <name>Mg(2+)</name>
        <dbReference type="ChEBI" id="CHEBI:18420"/>
    </cofactor>
</comment>
<evidence type="ECO:0000259" key="5">
    <source>
        <dbReference type="PROSITE" id="PS50887"/>
    </source>
</evidence>
<dbReference type="InterPro" id="IPR050469">
    <property type="entry name" value="Diguanylate_Cyclase"/>
</dbReference>
<dbReference type="GO" id="GO:0005886">
    <property type="term" value="C:plasma membrane"/>
    <property type="evidence" value="ECO:0007669"/>
    <property type="project" value="TreeGrafter"/>
</dbReference>
<dbReference type="PANTHER" id="PTHR45138:SF9">
    <property type="entry name" value="DIGUANYLATE CYCLASE DGCM-RELATED"/>
    <property type="match status" value="1"/>
</dbReference>
<name>A0AAP4TXY8_9GAMM</name>
<keyword evidence="6" id="KW-0808">Transferase</keyword>
<comment type="catalytic activity">
    <reaction evidence="3">
        <text>2 GTP = 3',3'-c-di-GMP + 2 diphosphate</text>
        <dbReference type="Rhea" id="RHEA:24898"/>
        <dbReference type="ChEBI" id="CHEBI:33019"/>
        <dbReference type="ChEBI" id="CHEBI:37565"/>
        <dbReference type="ChEBI" id="CHEBI:58805"/>
        <dbReference type="EC" id="2.7.7.65"/>
    </reaction>
</comment>
<keyword evidence="6" id="KW-0548">Nucleotidyltransferase</keyword>
<dbReference type="EC" id="2.7.7.65" evidence="2"/>
<feature type="transmembrane region" description="Helical" evidence="4">
    <location>
        <begin position="102"/>
        <end position="120"/>
    </location>
</feature>
<gene>
    <name evidence="6" type="ORF">Q4535_02550</name>
</gene>
<dbReference type="FunFam" id="3.30.70.270:FF:000001">
    <property type="entry name" value="Diguanylate cyclase domain protein"/>
    <property type="match status" value="1"/>
</dbReference>
<protein>
    <recommendedName>
        <fullName evidence="2">diguanylate cyclase</fullName>
        <ecNumber evidence="2">2.7.7.65</ecNumber>
    </recommendedName>
</protein>
<keyword evidence="4" id="KW-1133">Transmembrane helix</keyword>
<dbReference type="GO" id="GO:0052621">
    <property type="term" value="F:diguanylate cyclase activity"/>
    <property type="evidence" value="ECO:0007669"/>
    <property type="project" value="UniProtKB-EC"/>
</dbReference>
<dbReference type="NCBIfam" id="TIGR00254">
    <property type="entry name" value="GGDEF"/>
    <property type="match status" value="1"/>
</dbReference>
<dbReference type="Pfam" id="PF00990">
    <property type="entry name" value="GGDEF"/>
    <property type="match status" value="1"/>
</dbReference>
<evidence type="ECO:0000256" key="2">
    <source>
        <dbReference type="ARBA" id="ARBA00012528"/>
    </source>
</evidence>
<dbReference type="Proteomes" id="UP001170481">
    <property type="component" value="Unassembled WGS sequence"/>
</dbReference>
<feature type="transmembrane region" description="Helical" evidence="4">
    <location>
        <begin position="42"/>
        <end position="59"/>
    </location>
</feature>
<dbReference type="SUPFAM" id="SSF55073">
    <property type="entry name" value="Nucleotide cyclase"/>
    <property type="match status" value="1"/>
</dbReference>
<keyword evidence="4" id="KW-0812">Transmembrane</keyword>
<dbReference type="Gene3D" id="3.30.70.270">
    <property type="match status" value="1"/>
</dbReference>
<evidence type="ECO:0000313" key="6">
    <source>
        <dbReference type="EMBL" id="MDO6670991.1"/>
    </source>
</evidence>
<evidence type="ECO:0000256" key="1">
    <source>
        <dbReference type="ARBA" id="ARBA00001946"/>
    </source>
</evidence>
<dbReference type="GO" id="GO:0043709">
    <property type="term" value="P:cell adhesion involved in single-species biofilm formation"/>
    <property type="evidence" value="ECO:0007669"/>
    <property type="project" value="TreeGrafter"/>
</dbReference>
<dbReference type="EMBL" id="JAUORK010000002">
    <property type="protein sequence ID" value="MDO6670991.1"/>
    <property type="molecule type" value="Genomic_DNA"/>
</dbReference>
<proteinExistence type="predicted"/>
<dbReference type="PROSITE" id="PS50887">
    <property type="entry name" value="GGDEF"/>
    <property type="match status" value="1"/>
</dbReference>
<feature type="domain" description="GGDEF" evidence="5">
    <location>
        <begin position="260"/>
        <end position="397"/>
    </location>
</feature>
<evidence type="ECO:0000256" key="4">
    <source>
        <dbReference type="SAM" id="Phobius"/>
    </source>
</evidence>
<dbReference type="InterPro" id="IPR029787">
    <property type="entry name" value="Nucleotide_cyclase"/>
</dbReference>
<dbReference type="InterPro" id="IPR000160">
    <property type="entry name" value="GGDEF_dom"/>
</dbReference>
<dbReference type="GO" id="GO:1902201">
    <property type="term" value="P:negative regulation of bacterial-type flagellum-dependent cell motility"/>
    <property type="evidence" value="ECO:0007669"/>
    <property type="project" value="TreeGrafter"/>
</dbReference>
<dbReference type="InterPro" id="IPR043128">
    <property type="entry name" value="Rev_trsase/Diguanyl_cyclase"/>
</dbReference>
<feature type="transmembrane region" description="Helical" evidence="4">
    <location>
        <begin position="126"/>
        <end position="144"/>
    </location>
</feature>
<dbReference type="RefSeq" id="WP_054557193.1">
    <property type="nucleotide sequence ID" value="NZ_JAHKQM010000015.1"/>
</dbReference>
<evidence type="ECO:0000256" key="3">
    <source>
        <dbReference type="ARBA" id="ARBA00034247"/>
    </source>
</evidence>
<dbReference type="CDD" id="cd01949">
    <property type="entry name" value="GGDEF"/>
    <property type="match status" value="1"/>
</dbReference>
<comment type="caution">
    <text evidence="6">The sequence shown here is derived from an EMBL/GenBank/DDBJ whole genome shotgun (WGS) entry which is preliminary data.</text>
</comment>
<dbReference type="AlphaFoldDB" id="A0AAP4TXY8"/>
<dbReference type="PANTHER" id="PTHR45138">
    <property type="entry name" value="REGULATORY COMPONENTS OF SENSORY TRANSDUCTION SYSTEM"/>
    <property type="match status" value="1"/>
</dbReference>
<dbReference type="SMART" id="SM00267">
    <property type="entry name" value="GGDEF"/>
    <property type="match status" value="1"/>
</dbReference>
<evidence type="ECO:0000313" key="7">
    <source>
        <dbReference type="Proteomes" id="UP001170481"/>
    </source>
</evidence>
<keyword evidence="4" id="KW-0472">Membrane</keyword>
<reference evidence="6" key="1">
    <citation type="submission" date="2023-07" db="EMBL/GenBank/DDBJ databases">
        <title>Genome content predicts the carbon catabolic preferences of heterotrophic bacteria.</title>
        <authorList>
            <person name="Gralka M."/>
        </authorList>
    </citation>
    <scope>NUCLEOTIDE SEQUENCE</scope>
    <source>
        <strain evidence="6">C2R13</strain>
    </source>
</reference>
<sequence length="409" mass="45786">MNDLMVQVDRQIQREGGLGVHFPAEIEARFEHDIHVARSHKLACMGAVAISIYVLFLLNDWRFRPDHMLEAIVIRVGVMTPIALICIYMLKRGVSPVLREMLMTALVCFAMIFTALLIQLSVSPHSFLDLFALGLIVLVGNVLFQLRFWYALCSSAFHFGVMLYLVNAHPAPYASAGFMALMVFLSITLFSIISNLRSEKAERLSYLLLLREQLRVEEFTEKNEEFRRLASIDPLTEVYNRRHFDSLVSSLLGKQVDSRLQYGVAMIDVDHFKAYNDHYGHVKGDLCLKRIATAIFESVHPDVDIVARFGGEEFVVLLPSCTPQQALARAEEIRRHVRDLALPHGGSSRHGIATISIGVSAAGSGQGCSFETILKQADEALYRAKASGRDRCELFAQQDQQALGRAFAG</sequence>
<feature type="transmembrane region" description="Helical" evidence="4">
    <location>
        <begin position="71"/>
        <end position="90"/>
    </location>
</feature>